<dbReference type="AlphaFoldDB" id="A0A2R6PG86"/>
<proteinExistence type="predicted"/>
<dbReference type="EMBL" id="MLYV02000493">
    <property type="protein sequence ID" value="PSR90694.1"/>
    <property type="molecule type" value="Genomic_DNA"/>
</dbReference>
<comment type="caution">
    <text evidence="2">The sequence shown here is derived from an EMBL/GenBank/DDBJ whole genome shotgun (WGS) entry which is preliminary data.</text>
</comment>
<protein>
    <submittedName>
        <fullName evidence="2">Uncharacterized protein</fullName>
    </submittedName>
</protein>
<accession>A0A2R6PG86</accession>
<keyword evidence="3" id="KW-1185">Reference proteome</keyword>
<organism evidence="2 3">
    <name type="scientific">Hermanssonia centrifuga</name>
    <dbReference type="NCBI Taxonomy" id="98765"/>
    <lineage>
        <taxon>Eukaryota</taxon>
        <taxon>Fungi</taxon>
        <taxon>Dikarya</taxon>
        <taxon>Basidiomycota</taxon>
        <taxon>Agaricomycotina</taxon>
        <taxon>Agaricomycetes</taxon>
        <taxon>Polyporales</taxon>
        <taxon>Meruliaceae</taxon>
        <taxon>Hermanssonia</taxon>
    </lineage>
</organism>
<evidence type="ECO:0000256" key="1">
    <source>
        <dbReference type="SAM" id="MobiDB-lite"/>
    </source>
</evidence>
<gene>
    <name evidence="2" type="ORF">PHLCEN_2v4843</name>
</gene>
<evidence type="ECO:0000313" key="3">
    <source>
        <dbReference type="Proteomes" id="UP000186601"/>
    </source>
</evidence>
<name>A0A2R6PG86_9APHY</name>
<feature type="region of interest" description="Disordered" evidence="1">
    <location>
        <begin position="43"/>
        <end position="63"/>
    </location>
</feature>
<dbReference type="Proteomes" id="UP000186601">
    <property type="component" value="Unassembled WGS sequence"/>
</dbReference>
<sequence>MDSVVQRRDDKMLFGLVAVPALDVMEGRGEELVDNWSCIRTPYNPTRQQDKIDPMSPEGAGFH</sequence>
<reference evidence="2 3" key="1">
    <citation type="submission" date="2018-02" db="EMBL/GenBank/DDBJ databases">
        <title>Genome sequence of the basidiomycete white-rot fungus Phlebia centrifuga.</title>
        <authorList>
            <person name="Granchi Z."/>
            <person name="Peng M."/>
            <person name="de Vries R.P."/>
            <person name="Hilden K."/>
            <person name="Makela M.R."/>
            <person name="Grigoriev I."/>
            <person name="Riley R."/>
        </authorList>
    </citation>
    <scope>NUCLEOTIDE SEQUENCE [LARGE SCALE GENOMIC DNA]</scope>
    <source>
        <strain evidence="2 3">FBCC195</strain>
    </source>
</reference>
<evidence type="ECO:0000313" key="2">
    <source>
        <dbReference type="EMBL" id="PSR90694.1"/>
    </source>
</evidence>